<accession>A0ABN6TEF8</accession>
<organism evidence="3 4">
    <name type="scientific">Massilia varians</name>
    <dbReference type="NCBI Taxonomy" id="457921"/>
    <lineage>
        <taxon>Bacteria</taxon>
        <taxon>Pseudomonadati</taxon>
        <taxon>Pseudomonadota</taxon>
        <taxon>Betaproteobacteria</taxon>
        <taxon>Burkholderiales</taxon>
        <taxon>Oxalobacteraceae</taxon>
        <taxon>Telluria group</taxon>
        <taxon>Massilia</taxon>
    </lineage>
</organism>
<evidence type="ECO:0008006" key="5">
    <source>
        <dbReference type="Google" id="ProtNLM"/>
    </source>
</evidence>
<evidence type="ECO:0000259" key="2">
    <source>
        <dbReference type="Pfam" id="PF18443"/>
    </source>
</evidence>
<protein>
    <recommendedName>
        <fullName evidence="5">Tle cognate immunity protein 4 C-terminal domain-containing protein</fullName>
    </recommendedName>
</protein>
<dbReference type="RefSeq" id="WP_281914392.1">
    <property type="nucleotide sequence ID" value="NZ_AP026966.1"/>
</dbReference>
<dbReference type="InterPro" id="IPR041290">
    <property type="entry name" value="Tli4_C"/>
</dbReference>
<gene>
    <name evidence="3" type="ORF">MasN3_24320</name>
</gene>
<dbReference type="Proteomes" id="UP001163336">
    <property type="component" value="Chromosome"/>
</dbReference>
<dbReference type="Pfam" id="PF18426">
    <property type="entry name" value="Tli4_C"/>
    <property type="match status" value="1"/>
</dbReference>
<evidence type="ECO:0000313" key="3">
    <source>
        <dbReference type="EMBL" id="BDT58938.1"/>
    </source>
</evidence>
<evidence type="ECO:0000313" key="4">
    <source>
        <dbReference type="Proteomes" id="UP001163336"/>
    </source>
</evidence>
<dbReference type="Pfam" id="PF18443">
    <property type="entry name" value="Tli4_N"/>
    <property type="match status" value="1"/>
</dbReference>
<dbReference type="InterPro" id="IPR040761">
    <property type="entry name" value="Tli4_N"/>
</dbReference>
<feature type="domain" description="Tle cognate immunity protein 4 N-terminal" evidence="2">
    <location>
        <begin position="45"/>
        <end position="127"/>
    </location>
</feature>
<sequence>MTRSLKTWLVVVLAGVVVVALGRSFEKHLDEEKRGGSQIVEKIMTVCIGRFLIDMPAEALYELHGSRIDGFDIVAFEESDAGFQERVLARKAQIEATTDRFGKRDNLEVFRKVKNDHGVWGHIFVHGRDVTEGQSSDGLTVERYRYESVSVEALVHVDGISIDVSAPDYDPESIRNLTKLIAQIAPNLENRIPIEHGFCIDRAFVRDPLSADQGEQITMVARLPNRPDILFNMILAAGTEPDREGLLQRAAESSTRLTDAQSKRVKTLRAEKRVIGGIIGEELVERFLENEGTVVHSFWWEVNGTQDNVFVPHLVFRMDTGHSDNGPVRSSLSDLAALRLWDKIASSIRLRPISARNVTQHLPPLSPTKK</sequence>
<name>A0ABN6TEF8_9BURK</name>
<keyword evidence="4" id="KW-1185">Reference proteome</keyword>
<evidence type="ECO:0000259" key="1">
    <source>
        <dbReference type="Pfam" id="PF18426"/>
    </source>
</evidence>
<feature type="domain" description="Tle cognate immunity protein 4 C-terminal" evidence="1">
    <location>
        <begin position="192"/>
        <end position="352"/>
    </location>
</feature>
<proteinExistence type="predicted"/>
<reference evidence="3" key="1">
    <citation type="submission" date="2022-11" db="EMBL/GenBank/DDBJ databases">
        <title>Isolation and characterization of PLA-degrading bacterium Massilia sp. from Antarctic soil.</title>
        <authorList>
            <person name="Sato K."/>
            <person name="Gomez-Fuentes C."/>
            <person name="Ahmad S.A."/>
            <person name="Zulkharnain A."/>
        </authorList>
    </citation>
    <scope>NUCLEOTIDE SEQUENCE</scope>
    <source>
        <strain evidence="3">N-3</strain>
    </source>
</reference>
<dbReference type="EMBL" id="AP026966">
    <property type="protein sequence ID" value="BDT58938.1"/>
    <property type="molecule type" value="Genomic_DNA"/>
</dbReference>